<dbReference type="EMBL" id="BONY01000054">
    <property type="protein sequence ID" value="GIH08718.1"/>
    <property type="molecule type" value="Genomic_DNA"/>
</dbReference>
<dbReference type="InterPro" id="IPR043725">
    <property type="entry name" value="DUF5667"/>
</dbReference>
<dbReference type="Pfam" id="PF18915">
    <property type="entry name" value="DUF5667"/>
    <property type="match status" value="1"/>
</dbReference>
<organism evidence="2 3">
    <name type="scientific">Rhizocola hellebori</name>
    <dbReference type="NCBI Taxonomy" id="1392758"/>
    <lineage>
        <taxon>Bacteria</taxon>
        <taxon>Bacillati</taxon>
        <taxon>Actinomycetota</taxon>
        <taxon>Actinomycetes</taxon>
        <taxon>Micromonosporales</taxon>
        <taxon>Micromonosporaceae</taxon>
        <taxon>Rhizocola</taxon>
    </lineage>
</organism>
<keyword evidence="3" id="KW-1185">Reference proteome</keyword>
<proteinExistence type="predicted"/>
<dbReference type="Proteomes" id="UP000612899">
    <property type="component" value="Unassembled WGS sequence"/>
</dbReference>
<accession>A0A8J3QD68</accession>
<evidence type="ECO:0000313" key="2">
    <source>
        <dbReference type="EMBL" id="GIH08718.1"/>
    </source>
</evidence>
<sequence>MLAMNASLFDRARADRFAQLVDEASGGRRHHARSRLDDELAELVSTSQQLQAMPISVQASPVFKRDLRAQLLATAVREGIGSTAQPEPKPRRAFGRPRPRARGAIVVGIAAGTLALSGVSMASGEAIPGDALYGMKRSTERAQLALAGSELTRGQLYLDFARTRLTEAYAVRSDPNGFVAALKDMDGETQQGIRALIASAMAQHDTTALDAIDNFVSGQRLLVAGMLDLNATAGREKVTESLALLTVVEQRSVAARSALACGAKPTGADALGPIPGGCAVTTQGGVKTTGGTNAPAPEGTTVNPPNTGVTGIPQDLIPSAAATPAKQEEKTDDGLLGELGRILGGLLGG</sequence>
<reference evidence="2" key="1">
    <citation type="submission" date="2021-01" db="EMBL/GenBank/DDBJ databases">
        <title>Whole genome shotgun sequence of Rhizocola hellebori NBRC 109834.</title>
        <authorList>
            <person name="Komaki H."/>
            <person name="Tamura T."/>
        </authorList>
    </citation>
    <scope>NUCLEOTIDE SEQUENCE</scope>
    <source>
        <strain evidence="2">NBRC 109834</strain>
    </source>
</reference>
<name>A0A8J3QD68_9ACTN</name>
<evidence type="ECO:0000259" key="1">
    <source>
        <dbReference type="Pfam" id="PF18915"/>
    </source>
</evidence>
<gene>
    <name evidence="2" type="ORF">Rhe02_67850</name>
</gene>
<comment type="caution">
    <text evidence="2">The sequence shown here is derived from an EMBL/GenBank/DDBJ whole genome shotgun (WGS) entry which is preliminary data.</text>
</comment>
<protein>
    <recommendedName>
        <fullName evidence="1">DUF5667 domain-containing protein</fullName>
    </recommendedName>
</protein>
<feature type="domain" description="DUF5667" evidence="1">
    <location>
        <begin position="126"/>
        <end position="205"/>
    </location>
</feature>
<evidence type="ECO:0000313" key="3">
    <source>
        <dbReference type="Proteomes" id="UP000612899"/>
    </source>
</evidence>
<dbReference type="AlphaFoldDB" id="A0A8J3QD68"/>